<dbReference type="Ensembl" id="ENSSSCT00065085226.1">
    <property type="protein sequence ID" value="ENSSSCP00065037228.1"/>
    <property type="gene ID" value="ENSSSCG00065062149.1"/>
</dbReference>
<organism evidence="1 2">
    <name type="scientific">Sus scrofa</name>
    <name type="common">Pig</name>
    <dbReference type="NCBI Taxonomy" id="9823"/>
    <lineage>
        <taxon>Eukaryota</taxon>
        <taxon>Metazoa</taxon>
        <taxon>Chordata</taxon>
        <taxon>Craniata</taxon>
        <taxon>Vertebrata</taxon>
        <taxon>Euteleostomi</taxon>
        <taxon>Mammalia</taxon>
        <taxon>Eutheria</taxon>
        <taxon>Laurasiatheria</taxon>
        <taxon>Artiodactyla</taxon>
        <taxon>Suina</taxon>
        <taxon>Suidae</taxon>
        <taxon>Sus</taxon>
    </lineage>
</organism>
<proteinExistence type="predicted"/>
<dbReference type="Proteomes" id="UP000694723">
    <property type="component" value="Unplaced"/>
</dbReference>
<dbReference type="AlphaFoldDB" id="A0A8D0YPY5"/>
<dbReference type="Ensembl" id="ENSSSCT00055010279.1">
    <property type="protein sequence ID" value="ENSSSCP00055008121.1"/>
    <property type="gene ID" value="ENSSSCG00055005271.1"/>
</dbReference>
<dbReference type="Proteomes" id="UP000694722">
    <property type="component" value="Unplaced"/>
</dbReference>
<protein>
    <submittedName>
        <fullName evidence="1">Uncharacterized protein</fullName>
    </submittedName>
</protein>
<dbReference type="Proteomes" id="UP000694727">
    <property type="component" value="Unplaced"/>
</dbReference>
<dbReference type="Proteomes" id="UP000694725">
    <property type="component" value="Unplaced"/>
</dbReference>
<name>A0A8D0YPY5_PIG</name>
<evidence type="ECO:0000313" key="2">
    <source>
        <dbReference type="Proteomes" id="UP000694720"/>
    </source>
</evidence>
<reference evidence="1" key="1">
    <citation type="submission" date="2025-05" db="UniProtKB">
        <authorList>
            <consortium name="Ensembl"/>
        </authorList>
    </citation>
    <scope>IDENTIFICATION</scope>
</reference>
<dbReference type="Ensembl" id="ENSSSCT00060104017.1">
    <property type="protein sequence ID" value="ENSSSCP00060045491.1"/>
    <property type="gene ID" value="ENSSSCG00060075915.1"/>
</dbReference>
<evidence type="ECO:0000313" key="1">
    <source>
        <dbReference type="Ensembl" id="ENSSSCP00035005552.1"/>
    </source>
</evidence>
<dbReference type="Ensembl" id="ENSSSCT00025078508.1">
    <property type="protein sequence ID" value="ENSSSCP00025034081.1"/>
    <property type="gene ID" value="ENSSSCG00025057369.1"/>
</dbReference>
<sequence length="126" mass="14243">MLRLDFMNPGQLLSTLVLGFLVCHKGLLVTCLVERLTEQHKGPAASWQLCTWIHLTLRALRAWDENPGGPASSPLLRWVPSTPMLWGPGHWTVGTVPSELAPWCGLRRRQDRQGHRNRARCLACRD</sequence>
<dbReference type="Proteomes" id="UP000694728">
    <property type="component" value="Unplaced"/>
</dbReference>
<dbReference type="Proteomes" id="UP000694570">
    <property type="component" value="Unplaced"/>
</dbReference>
<dbReference type="Ensembl" id="ENSSSCT00050107834.1">
    <property type="protein sequence ID" value="ENSSSCP00050047748.1"/>
    <property type="gene ID" value="ENSSSCG00050078275.1"/>
</dbReference>
<dbReference type="Proteomes" id="UP000694724">
    <property type="component" value="Unplaced"/>
</dbReference>
<dbReference type="Ensembl" id="ENSSSCT00015107802.1">
    <property type="protein sequence ID" value="ENSSSCP00015045615.1"/>
    <property type="gene ID" value="ENSSSCG00015079443.1"/>
</dbReference>
<dbReference type="Ensembl" id="ENSSSCT00035016069.1">
    <property type="protein sequence ID" value="ENSSSCP00035005552.1"/>
    <property type="gene ID" value="ENSSSCG00035012737.1"/>
</dbReference>
<dbReference type="Proteomes" id="UP000694571">
    <property type="component" value="Unplaced"/>
</dbReference>
<dbReference type="Ensembl" id="ENSSSCT00030055611.1">
    <property type="protein sequence ID" value="ENSSSCP00030025371.1"/>
    <property type="gene ID" value="ENSSSCG00030039970.1"/>
</dbReference>
<dbReference type="Proteomes" id="UP000694726">
    <property type="component" value="Unplaced"/>
</dbReference>
<accession>A0A8D0YPY5</accession>
<dbReference type="Ensembl" id="ENSSSCT00040006340.1">
    <property type="protein sequence ID" value="ENSSSCP00040002540.1"/>
    <property type="gene ID" value="ENSSSCG00040004757.1"/>
</dbReference>
<dbReference type="Proteomes" id="UP000694720">
    <property type="component" value="Unplaced"/>
</dbReference>
<dbReference type="Ensembl" id="ENSSSCT00045025675.1">
    <property type="protein sequence ID" value="ENSSSCP00045017719.1"/>
    <property type="gene ID" value="ENSSSCG00045015148.1"/>
</dbReference>